<protein>
    <submittedName>
        <fullName evidence="2">Uncharacterized protein</fullName>
    </submittedName>
</protein>
<feature type="region of interest" description="Disordered" evidence="1">
    <location>
        <begin position="24"/>
        <end position="154"/>
    </location>
</feature>
<feature type="compositionally biased region" description="Basic and acidic residues" evidence="1">
    <location>
        <begin position="39"/>
        <end position="49"/>
    </location>
</feature>
<keyword evidence="3" id="KW-1185">Reference proteome</keyword>
<dbReference type="EMBL" id="JAQQPM010000002">
    <property type="protein sequence ID" value="KAK2068751.1"/>
    <property type="molecule type" value="Genomic_DNA"/>
</dbReference>
<proteinExistence type="predicted"/>
<feature type="compositionally biased region" description="Basic and acidic residues" evidence="1">
    <location>
        <begin position="186"/>
        <end position="202"/>
    </location>
</feature>
<feature type="region of interest" description="Disordered" evidence="1">
    <location>
        <begin position="166"/>
        <end position="271"/>
    </location>
</feature>
<gene>
    <name evidence="2" type="ORF">P8C59_003374</name>
</gene>
<sequence length="444" mass="52417">MPRYAEYGDDESIDVRIRHVAAAPSPPRRRAAQPYYHVRPMEREREPRPPYDAGRLMLPPDRTVVVHARSHSRERRHSPPAAPVLGPAPAAPVVIHNHMVNEGGGGLPHENEPSDSDGDVADRPYHQRRHHGRPPPPRRASSTRSQVEDARDRWELERTRRALEALRAVNARARDEEPRLVLPSRGEAERQRAERELDEFRRRQAAAAYEKRVRDKVELEAREKQRREAEEQTRRQHGEAEVIQRYKAQEAERVDRARREKEQADKEYQRRRQEELIARYGMDDKSIDAIVKEKINQAKREKEAQEEDKKKKKGPQPQPQPQPQQDTAETYTRMSLRYVDIETLMEHRLDFDYDDQQPGYVIIKRWVPEAERDMLYEHTRRIRLVEPKREDRVVLAVEGRKHHHHHHHHHHHRRGPQYEWVRKKDRPRSKSPALLMYLAGGGPA</sequence>
<organism evidence="2 3">
    <name type="scientific">Phyllachora maydis</name>
    <dbReference type="NCBI Taxonomy" id="1825666"/>
    <lineage>
        <taxon>Eukaryota</taxon>
        <taxon>Fungi</taxon>
        <taxon>Dikarya</taxon>
        <taxon>Ascomycota</taxon>
        <taxon>Pezizomycotina</taxon>
        <taxon>Sordariomycetes</taxon>
        <taxon>Sordariomycetidae</taxon>
        <taxon>Phyllachorales</taxon>
        <taxon>Phyllachoraceae</taxon>
        <taxon>Phyllachora</taxon>
    </lineage>
</organism>
<dbReference type="AlphaFoldDB" id="A0AAD9I099"/>
<reference evidence="2" key="1">
    <citation type="journal article" date="2023" name="Mol. Plant Microbe Interact.">
        <title>Elucidating the Obligate Nature and Biological Capacity of an Invasive Fungal Corn Pathogen.</title>
        <authorList>
            <person name="MacCready J.S."/>
            <person name="Roggenkamp E.M."/>
            <person name="Gdanetz K."/>
            <person name="Chilvers M.I."/>
        </authorList>
    </citation>
    <scope>NUCLEOTIDE SEQUENCE</scope>
    <source>
        <strain evidence="2">PM02</strain>
    </source>
</reference>
<feature type="compositionally biased region" description="Low complexity" evidence="1">
    <location>
        <begin position="83"/>
        <end position="94"/>
    </location>
</feature>
<evidence type="ECO:0000313" key="2">
    <source>
        <dbReference type="EMBL" id="KAK2068751.1"/>
    </source>
</evidence>
<name>A0AAD9I099_9PEZI</name>
<feature type="compositionally biased region" description="Basic and acidic residues" evidence="1">
    <location>
        <begin position="297"/>
        <end position="309"/>
    </location>
</feature>
<feature type="compositionally biased region" description="Basic and acidic residues" evidence="1">
    <location>
        <begin position="209"/>
        <end position="271"/>
    </location>
</feature>
<feature type="region of interest" description="Disordered" evidence="1">
    <location>
        <begin position="297"/>
        <end position="332"/>
    </location>
</feature>
<accession>A0AAD9I099</accession>
<comment type="caution">
    <text evidence="2">The sequence shown here is derived from an EMBL/GenBank/DDBJ whole genome shotgun (WGS) entry which is preliminary data.</text>
</comment>
<feature type="compositionally biased region" description="Basic residues" evidence="1">
    <location>
        <begin position="68"/>
        <end position="78"/>
    </location>
</feature>
<dbReference type="Proteomes" id="UP001217918">
    <property type="component" value="Unassembled WGS sequence"/>
</dbReference>
<evidence type="ECO:0000256" key="1">
    <source>
        <dbReference type="SAM" id="MobiDB-lite"/>
    </source>
</evidence>
<evidence type="ECO:0000313" key="3">
    <source>
        <dbReference type="Proteomes" id="UP001217918"/>
    </source>
</evidence>